<reference evidence="2" key="2">
    <citation type="submission" date="2013-12" db="EMBL/GenBank/DDBJ databases">
        <authorList>
            <person name="Yu Y."/>
            <person name="Lee S."/>
            <person name="de Baynast K."/>
            <person name="Wissotski M."/>
            <person name="Liu L."/>
            <person name="Talag J."/>
            <person name="Goicoechea J."/>
            <person name="Angelova A."/>
            <person name="Jetty R."/>
            <person name="Kudrna D."/>
            <person name="Golser W."/>
            <person name="Rivera L."/>
            <person name="Zhang J."/>
            <person name="Wing R."/>
        </authorList>
    </citation>
    <scope>NUCLEOTIDE SEQUENCE</scope>
</reference>
<dbReference type="EnsemblPlants" id="LPERR10G11710.1">
    <property type="protein sequence ID" value="LPERR10G11710.1"/>
    <property type="gene ID" value="LPERR10G11710"/>
</dbReference>
<protein>
    <submittedName>
        <fullName evidence="1">Uncharacterized protein</fullName>
    </submittedName>
</protein>
<reference evidence="1 2" key="1">
    <citation type="submission" date="2012-08" db="EMBL/GenBank/DDBJ databases">
        <title>Oryza genome evolution.</title>
        <authorList>
            <person name="Wing R.A."/>
        </authorList>
    </citation>
    <scope>NUCLEOTIDE SEQUENCE</scope>
</reference>
<dbReference type="Proteomes" id="UP000032180">
    <property type="component" value="Chromosome 10"/>
</dbReference>
<accession>A0A0D9XLE2</accession>
<proteinExistence type="predicted"/>
<reference evidence="1" key="3">
    <citation type="submission" date="2015-04" db="UniProtKB">
        <authorList>
            <consortium name="EnsemblPlants"/>
        </authorList>
    </citation>
    <scope>IDENTIFICATION</scope>
</reference>
<sequence>MMRYLLRKKLAAARSVVFLPPATADAGEVFMDAFVAAPAVSCVPMFTPNFSTASPAMSRRYPPVFTDDGRPRLPLSLAEAAAEGASIPAASLAALATRVA</sequence>
<evidence type="ECO:0000313" key="1">
    <source>
        <dbReference type="EnsemblPlants" id="LPERR10G11710.1"/>
    </source>
</evidence>
<dbReference type="HOGENOM" id="CLU_2310090_0_0_1"/>
<keyword evidence="2" id="KW-1185">Reference proteome</keyword>
<name>A0A0D9XLE2_9ORYZ</name>
<evidence type="ECO:0000313" key="2">
    <source>
        <dbReference type="Proteomes" id="UP000032180"/>
    </source>
</evidence>
<dbReference type="AlphaFoldDB" id="A0A0D9XLE2"/>
<dbReference type="Gramene" id="LPERR10G11710.1">
    <property type="protein sequence ID" value="LPERR10G11710.1"/>
    <property type="gene ID" value="LPERR10G11710"/>
</dbReference>
<organism evidence="1 2">
    <name type="scientific">Leersia perrieri</name>
    <dbReference type="NCBI Taxonomy" id="77586"/>
    <lineage>
        <taxon>Eukaryota</taxon>
        <taxon>Viridiplantae</taxon>
        <taxon>Streptophyta</taxon>
        <taxon>Embryophyta</taxon>
        <taxon>Tracheophyta</taxon>
        <taxon>Spermatophyta</taxon>
        <taxon>Magnoliopsida</taxon>
        <taxon>Liliopsida</taxon>
        <taxon>Poales</taxon>
        <taxon>Poaceae</taxon>
        <taxon>BOP clade</taxon>
        <taxon>Oryzoideae</taxon>
        <taxon>Oryzeae</taxon>
        <taxon>Oryzinae</taxon>
        <taxon>Leersia</taxon>
    </lineage>
</organism>